<gene>
    <name evidence="2" type="ORF">ACFQ3W_02520</name>
</gene>
<proteinExistence type="predicted"/>
<name>A0ABW3RSI7_9BACL</name>
<sequence length="259" mass="28270">MSTFFTLLGKEWLEAWRDKRLLWLPIVMMLLAIAQPITYYFMPQILDMAGNLPPGSVIQIPTPSGEEVLNSTLSQFGVMGTAIIVLSVMGSISQERSSGVLALIMSRQVLPLQYIGSKWLTHAGIIWSSFALAYSLAAYYVVILFKPIPVSRILAGLLTYSIWILFVMTVTLCMGALFRKTAGIAGTSLLILGGFSLANTLFPKVMSWSPASALSQASSFLINGKGTDSFSVMLCLSLGFIFCIFAGTVLAFKHYDSYS</sequence>
<dbReference type="Proteomes" id="UP001597262">
    <property type="component" value="Unassembled WGS sequence"/>
</dbReference>
<feature type="transmembrane region" description="Helical" evidence="1">
    <location>
        <begin position="73"/>
        <end position="92"/>
    </location>
</feature>
<comment type="caution">
    <text evidence="2">The sequence shown here is derived from an EMBL/GenBank/DDBJ whole genome shotgun (WGS) entry which is preliminary data.</text>
</comment>
<dbReference type="RefSeq" id="WP_379316251.1">
    <property type="nucleotide sequence ID" value="NZ_JBHTLM010000001.1"/>
</dbReference>
<organism evidence="2 3">
    <name type="scientific">Paenibacillus puldeungensis</name>
    <dbReference type="NCBI Taxonomy" id="696536"/>
    <lineage>
        <taxon>Bacteria</taxon>
        <taxon>Bacillati</taxon>
        <taxon>Bacillota</taxon>
        <taxon>Bacilli</taxon>
        <taxon>Bacillales</taxon>
        <taxon>Paenibacillaceae</taxon>
        <taxon>Paenibacillus</taxon>
    </lineage>
</organism>
<keyword evidence="3" id="KW-1185">Reference proteome</keyword>
<protein>
    <submittedName>
        <fullName evidence="2">ABC transporter permease</fullName>
    </submittedName>
</protein>
<keyword evidence="1" id="KW-0812">Transmembrane</keyword>
<accession>A0ABW3RSI7</accession>
<feature type="transmembrane region" description="Helical" evidence="1">
    <location>
        <begin position="184"/>
        <end position="202"/>
    </location>
</feature>
<evidence type="ECO:0000313" key="3">
    <source>
        <dbReference type="Proteomes" id="UP001597262"/>
    </source>
</evidence>
<evidence type="ECO:0000256" key="1">
    <source>
        <dbReference type="SAM" id="Phobius"/>
    </source>
</evidence>
<reference evidence="3" key="1">
    <citation type="journal article" date="2019" name="Int. J. Syst. Evol. Microbiol.">
        <title>The Global Catalogue of Microorganisms (GCM) 10K type strain sequencing project: providing services to taxonomists for standard genome sequencing and annotation.</title>
        <authorList>
            <consortium name="The Broad Institute Genomics Platform"/>
            <consortium name="The Broad Institute Genome Sequencing Center for Infectious Disease"/>
            <person name="Wu L."/>
            <person name="Ma J."/>
        </authorList>
    </citation>
    <scope>NUCLEOTIDE SEQUENCE [LARGE SCALE GENOMIC DNA]</scope>
    <source>
        <strain evidence="3">CCUG 59189</strain>
    </source>
</reference>
<keyword evidence="1" id="KW-0472">Membrane</keyword>
<evidence type="ECO:0000313" key="2">
    <source>
        <dbReference type="EMBL" id="MFD1175186.1"/>
    </source>
</evidence>
<feature type="transmembrane region" description="Helical" evidence="1">
    <location>
        <begin position="21"/>
        <end position="42"/>
    </location>
</feature>
<keyword evidence="1" id="KW-1133">Transmembrane helix</keyword>
<feature type="transmembrane region" description="Helical" evidence="1">
    <location>
        <begin position="230"/>
        <end position="252"/>
    </location>
</feature>
<feature type="transmembrane region" description="Helical" evidence="1">
    <location>
        <begin position="157"/>
        <end position="178"/>
    </location>
</feature>
<dbReference type="EMBL" id="JBHTLM010000001">
    <property type="protein sequence ID" value="MFD1175186.1"/>
    <property type="molecule type" value="Genomic_DNA"/>
</dbReference>
<feature type="transmembrane region" description="Helical" evidence="1">
    <location>
        <begin position="122"/>
        <end position="145"/>
    </location>
</feature>